<dbReference type="Proteomes" id="UP000469462">
    <property type="component" value="Unassembled WGS sequence"/>
</dbReference>
<comment type="caution">
    <text evidence="2">The sequence shown here is derived from an EMBL/GenBank/DDBJ whole genome shotgun (WGS) entry which is preliminary data.</text>
</comment>
<feature type="compositionally biased region" description="Basic residues" evidence="1">
    <location>
        <begin position="134"/>
        <end position="143"/>
    </location>
</feature>
<sequence length="197" mass="21989">MPVFLIVALEHPRRLGRLIARAIPEPRNRYTLPNYTGFYVWFNGTTLDLARLLDLPGTATPENSPSPAVIQMVSAYGGYAPDELWSWLRFNVKREPDPEEEKCASEAAAAARTADSLGQEEAAKAILEAPMPAPRKRKRKRKKTEAENSGEKSRGDAKALAPQAPDTPQEAASENPKASIRQNRRRRTKRTKLQTEV</sequence>
<reference evidence="2 3" key="1">
    <citation type="submission" date="2019-10" db="EMBL/GenBank/DDBJ databases">
        <title>Genome diversity of Sutterella seckii.</title>
        <authorList>
            <person name="Chaplin A.V."/>
            <person name="Sokolova S.R."/>
            <person name="Mosin K.A."/>
            <person name="Ivanova E.L."/>
            <person name="Kochetkova T.O."/>
            <person name="Goltsov A.Y."/>
            <person name="Trofimov D.Y."/>
            <person name="Efimov B.A."/>
        </authorList>
    </citation>
    <scope>NUCLEOTIDE SEQUENCE [LARGE SCALE GENOMIC DNA]</scope>
    <source>
        <strain evidence="2 3">ASD3426</strain>
    </source>
</reference>
<accession>A0AAI9SD67</accession>
<dbReference type="AlphaFoldDB" id="A0AAI9SD67"/>
<dbReference type="EMBL" id="WEHW01000018">
    <property type="protein sequence ID" value="KAB7651247.1"/>
    <property type="molecule type" value="Genomic_DNA"/>
</dbReference>
<evidence type="ECO:0000313" key="2">
    <source>
        <dbReference type="EMBL" id="KAB7651247.1"/>
    </source>
</evidence>
<proteinExistence type="predicted"/>
<evidence type="ECO:0000313" key="3">
    <source>
        <dbReference type="Proteomes" id="UP000469462"/>
    </source>
</evidence>
<keyword evidence="3" id="KW-1185">Reference proteome</keyword>
<feature type="compositionally biased region" description="Basic and acidic residues" evidence="1">
    <location>
        <begin position="144"/>
        <end position="157"/>
    </location>
</feature>
<feature type="compositionally biased region" description="Basic residues" evidence="1">
    <location>
        <begin position="182"/>
        <end position="197"/>
    </location>
</feature>
<gene>
    <name evidence="2" type="ORF">GBM96_06360</name>
</gene>
<feature type="region of interest" description="Disordered" evidence="1">
    <location>
        <begin position="125"/>
        <end position="197"/>
    </location>
</feature>
<name>A0AAI9SD67_9BURK</name>
<dbReference type="RefSeq" id="WP_139687137.1">
    <property type="nucleotide sequence ID" value="NZ_WEHW01000018.1"/>
</dbReference>
<protein>
    <submittedName>
        <fullName evidence="2">Uncharacterized protein</fullName>
    </submittedName>
</protein>
<organism evidence="2 3">
    <name type="scientific">Sutterella seckii</name>
    <dbReference type="NCBI Taxonomy" id="1944635"/>
    <lineage>
        <taxon>Bacteria</taxon>
        <taxon>Pseudomonadati</taxon>
        <taxon>Pseudomonadota</taxon>
        <taxon>Betaproteobacteria</taxon>
        <taxon>Burkholderiales</taxon>
        <taxon>Sutterellaceae</taxon>
        <taxon>Sutterella</taxon>
    </lineage>
</organism>
<evidence type="ECO:0000256" key="1">
    <source>
        <dbReference type="SAM" id="MobiDB-lite"/>
    </source>
</evidence>